<organism evidence="1 2">
    <name type="scientific">Chrysochromulina tobinii</name>
    <dbReference type="NCBI Taxonomy" id="1460289"/>
    <lineage>
        <taxon>Eukaryota</taxon>
        <taxon>Haptista</taxon>
        <taxon>Haptophyta</taxon>
        <taxon>Prymnesiophyceae</taxon>
        <taxon>Prymnesiales</taxon>
        <taxon>Chrysochromulinaceae</taxon>
        <taxon>Chrysochromulina</taxon>
    </lineage>
</organism>
<name>A0A0M0JUD2_9EUKA</name>
<gene>
    <name evidence="1" type="ORF">Ctob_013304</name>
</gene>
<dbReference type="Proteomes" id="UP000037460">
    <property type="component" value="Unassembled WGS sequence"/>
</dbReference>
<reference evidence="2" key="1">
    <citation type="journal article" date="2015" name="PLoS Genet.">
        <title>Genome Sequence and Transcriptome Analyses of Chrysochromulina tobin: Metabolic Tools for Enhanced Algal Fitness in the Prominent Order Prymnesiales (Haptophyceae).</title>
        <authorList>
            <person name="Hovde B.T."/>
            <person name="Deodato C.R."/>
            <person name="Hunsperger H.M."/>
            <person name="Ryken S.A."/>
            <person name="Yost W."/>
            <person name="Jha R.K."/>
            <person name="Patterson J."/>
            <person name="Monnat R.J. Jr."/>
            <person name="Barlow S.B."/>
            <person name="Starkenburg S.R."/>
            <person name="Cattolico R.A."/>
        </authorList>
    </citation>
    <scope>NUCLEOTIDE SEQUENCE</scope>
    <source>
        <strain evidence="2">CCMP291</strain>
    </source>
</reference>
<evidence type="ECO:0000313" key="2">
    <source>
        <dbReference type="Proteomes" id="UP000037460"/>
    </source>
</evidence>
<accession>A0A0M0JUD2</accession>
<proteinExistence type="predicted"/>
<dbReference type="AlphaFoldDB" id="A0A0M0JUD2"/>
<evidence type="ECO:0000313" key="1">
    <source>
        <dbReference type="EMBL" id="KOO30120.1"/>
    </source>
</evidence>
<sequence>MMRDEKSKRRLWQLMMETSAALLAPGAARIPRVVTLTSAECPRPFAEQPGQFWGGSHTADVLLLVDHKPRDFVATHKITEAMALGGSGGCIPVFVLARSTPNGHGMLPYTRWLDYCSVAYVGLSTDAAAD</sequence>
<keyword evidence="2" id="KW-1185">Reference proteome</keyword>
<comment type="caution">
    <text evidence="1">The sequence shown here is derived from an EMBL/GenBank/DDBJ whole genome shotgun (WGS) entry which is preliminary data.</text>
</comment>
<dbReference type="EMBL" id="JWZX01002288">
    <property type="protein sequence ID" value="KOO30120.1"/>
    <property type="molecule type" value="Genomic_DNA"/>
</dbReference>
<protein>
    <submittedName>
        <fullName evidence="1">Uncharacterized protein</fullName>
    </submittedName>
</protein>